<keyword evidence="2" id="KW-1185">Reference proteome</keyword>
<dbReference type="EMBL" id="BGPR01008417">
    <property type="protein sequence ID" value="GBN33695.1"/>
    <property type="molecule type" value="Genomic_DNA"/>
</dbReference>
<name>A0A4Y2N2W4_ARAVE</name>
<organism evidence="1 2">
    <name type="scientific">Araneus ventricosus</name>
    <name type="common">Orbweaver spider</name>
    <name type="synonym">Epeira ventricosa</name>
    <dbReference type="NCBI Taxonomy" id="182803"/>
    <lineage>
        <taxon>Eukaryota</taxon>
        <taxon>Metazoa</taxon>
        <taxon>Ecdysozoa</taxon>
        <taxon>Arthropoda</taxon>
        <taxon>Chelicerata</taxon>
        <taxon>Arachnida</taxon>
        <taxon>Araneae</taxon>
        <taxon>Araneomorphae</taxon>
        <taxon>Entelegynae</taxon>
        <taxon>Araneoidea</taxon>
        <taxon>Araneidae</taxon>
        <taxon>Araneus</taxon>
    </lineage>
</organism>
<accession>A0A4Y2N2W4</accession>
<protein>
    <submittedName>
        <fullName evidence="1">Uncharacterized protein</fullName>
    </submittedName>
</protein>
<evidence type="ECO:0000313" key="2">
    <source>
        <dbReference type="Proteomes" id="UP000499080"/>
    </source>
</evidence>
<gene>
    <name evidence="1" type="ORF">AVEN_149982_1</name>
</gene>
<dbReference type="Proteomes" id="UP000499080">
    <property type="component" value="Unassembled WGS sequence"/>
</dbReference>
<reference evidence="1 2" key="1">
    <citation type="journal article" date="2019" name="Sci. Rep.">
        <title>Orb-weaving spider Araneus ventricosus genome elucidates the spidroin gene catalogue.</title>
        <authorList>
            <person name="Kono N."/>
            <person name="Nakamura H."/>
            <person name="Ohtoshi R."/>
            <person name="Moran D.A.P."/>
            <person name="Shinohara A."/>
            <person name="Yoshida Y."/>
            <person name="Fujiwara M."/>
            <person name="Mori M."/>
            <person name="Tomita M."/>
            <person name="Arakawa K."/>
        </authorList>
    </citation>
    <scope>NUCLEOTIDE SEQUENCE [LARGE SCALE GENOMIC DNA]</scope>
</reference>
<proteinExistence type="predicted"/>
<sequence length="90" mass="9941">MRSHQISRRGLVPCGISIMVGIELSSPGIVRVSNGRDGQCPVMATRTPATVLSYRQEKTLNRVASCRRVEERREMDIKSAAIFGKPSALR</sequence>
<evidence type="ECO:0000313" key="1">
    <source>
        <dbReference type="EMBL" id="GBN33695.1"/>
    </source>
</evidence>
<dbReference type="AlphaFoldDB" id="A0A4Y2N2W4"/>
<comment type="caution">
    <text evidence="1">The sequence shown here is derived from an EMBL/GenBank/DDBJ whole genome shotgun (WGS) entry which is preliminary data.</text>
</comment>